<dbReference type="Proteomes" id="UP000267017">
    <property type="component" value="Unassembled WGS sequence"/>
</dbReference>
<dbReference type="RefSeq" id="WP_128633536.1">
    <property type="nucleotide sequence ID" value="NZ_RRCN01000001.1"/>
</dbReference>
<evidence type="ECO:0000256" key="4">
    <source>
        <dbReference type="ARBA" id="ARBA00023136"/>
    </source>
</evidence>
<feature type="transmembrane region" description="Helical" evidence="5">
    <location>
        <begin position="6"/>
        <end position="22"/>
    </location>
</feature>
<proteinExistence type="predicted"/>
<dbReference type="OrthoDB" id="3385086at2"/>
<evidence type="ECO:0000313" key="6">
    <source>
        <dbReference type="EMBL" id="RRJ65736.1"/>
    </source>
</evidence>
<evidence type="ECO:0000256" key="5">
    <source>
        <dbReference type="SAM" id="Phobius"/>
    </source>
</evidence>
<dbReference type="Pfam" id="PF13564">
    <property type="entry name" value="DoxX_2"/>
    <property type="match status" value="1"/>
</dbReference>
<gene>
    <name evidence="6" type="ORF">EHV15_24575</name>
</gene>
<evidence type="ECO:0000313" key="7">
    <source>
        <dbReference type="Proteomes" id="UP000267017"/>
    </source>
</evidence>
<protein>
    <submittedName>
        <fullName evidence="6">DoxX family protein</fullName>
    </submittedName>
</protein>
<feature type="transmembrane region" description="Helical" evidence="5">
    <location>
        <begin position="99"/>
        <end position="117"/>
    </location>
</feature>
<keyword evidence="4 5" id="KW-0472">Membrane</keyword>
<keyword evidence="3 5" id="KW-1133">Transmembrane helix</keyword>
<organism evidence="6 7">
    <name type="scientific">Paenibacillus oralis</name>
    <dbReference type="NCBI Taxonomy" id="2490856"/>
    <lineage>
        <taxon>Bacteria</taxon>
        <taxon>Bacillati</taxon>
        <taxon>Bacillota</taxon>
        <taxon>Bacilli</taxon>
        <taxon>Bacillales</taxon>
        <taxon>Paenibacillaceae</taxon>
        <taxon>Paenibacillus</taxon>
    </lineage>
</organism>
<feature type="transmembrane region" description="Helical" evidence="5">
    <location>
        <begin position="43"/>
        <end position="61"/>
    </location>
</feature>
<comment type="caution">
    <text evidence="6">The sequence shown here is derived from an EMBL/GenBank/DDBJ whole genome shotgun (WGS) entry which is preliminary data.</text>
</comment>
<dbReference type="GO" id="GO:0016020">
    <property type="term" value="C:membrane"/>
    <property type="evidence" value="ECO:0007669"/>
    <property type="project" value="UniProtKB-SubCell"/>
</dbReference>
<keyword evidence="2 5" id="KW-0812">Transmembrane</keyword>
<name>A0A3P3U7P9_9BACL</name>
<feature type="transmembrane region" description="Helical" evidence="5">
    <location>
        <begin position="67"/>
        <end position="87"/>
    </location>
</feature>
<comment type="subcellular location">
    <subcellularLocation>
        <location evidence="1">Membrane</location>
        <topology evidence="1">Multi-pass membrane protein</topology>
    </subcellularLocation>
</comment>
<evidence type="ECO:0000256" key="1">
    <source>
        <dbReference type="ARBA" id="ARBA00004141"/>
    </source>
</evidence>
<dbReference type="InterPro" id="IPR032808">
    <property type="entry name" value="DoxX"/>
</dbReference>
<sequence length="118" mass="12987">MNIALWVVQILLALLFLAGGGMKVFQYDKTYGMLPWVRDSSKAFVTFVGYMDLLAGLGFILPELTGMLPWLTPLAALGASVILILAVALHIKRNEIKNAIPNIAFLALAIFVMIGRFY</sequence>
<reference evidence="6 7" key="1">
    <citation type="submission" date="2018-11" db="EMBL/GenBank/DDBJ databases">
        <title>Genome sequencing of Paenibacillus sp. KCOM 3021 (= ChDC PVNT-B20).</title>
        <authorList>
            <person name="Kook J.-K."/>
            <person name="Park S.-N."/>
            <person name="Lim Y.K."/>
        </authorList>
    </citation>
    <scope>NUCLEOTIDE SEQUENCE [LARGE SCALE GENOMIC DNA]</scope>
    <source>
        <strain evidence="6 7">KCOM 3021</strain>
    </source>
</reference>
<keyword evidence="7" id="KW-1185">Reference proteome</keyword>
<dbReference type="EMBL" id="RRCN01000001">
    <property type="protein sequence ID" value="RRJ65736.1"/>
    <property type="molecule type" value="Genomic_DNA"/>
</dbReference>
<accession>A0A3P3U7P9</accession>
<dbReference type="AlphaFoldDB" id="A0A3P3U7P9"/>
<evidence type="ECO:0000256" key="3">
    <source>
        <dbReference type="ARBA" id="ARBA00022989"/>
    </source>
</evidence>
<evidence type="ECO:0000256" key="2">
    <source>
        <dbReference type="ARBA" id="ARBA00022692"/>
    </source>
</evidence>